<dbReference type="HOGENOM" id="CLU_1202537_0_0_1"/>
<accession>A0A0D3I352</accession>
<feature type="region of interest" description="Disordered" evidence="1">
    <location>
        <begin position="75"/>
        <end position="100"/>
    </location>
</feature>
<dbReference type="Gene3D" id="3.50.50.60">
    <property type="entry name" value="FAD/NAD(P)-binding domain"/>
    <property type="match status" value="1"/>
</dbReference>
<dbReference type="AlphaFoldDB" id="A0A0D3I352"/>
<dbReference type="EnsemblProtists" id="EOD05687">
    <property type="protein sequence ID" value="EOD05687"/>
    <property type="gene ID" value="EMIHUDRAFT_125279"/>
</dbReference>
<evidence type="ECO:0000313" key="2">
    <source>
        <dbReference type="EnsemblProtists" id="EOD05687"/>
    </source>
</evidence>
<evidence type="ECO:0000313" key="3">
    <source>
        <dbReference type="Proteomes" id="UP000013827"/>
    </source>
</evidence>
<reference evidence="2" key="2">
    <citation type="submission" date="2024-10" db="UniProtKB">
        <authorList>
            <consortium name="EnsemblProtists"/>
        </authorList>
    </citation>
    <scope>IDENTIFICATION</scope>
</reference>
<feature type="compositionally biased region" description="Low complexity" evidence="1">
    <location>
        <begin position="81"/>
        <end position="95"/>
    </location>
</feature>
<organism evidence="2 3">
    <name type="scientific">Emiliania huxleyi (strain CCMP1516)</name>
    <dbReference type="NCBI Taxonomy" id="280463"/>
    <lineage>
        <taxon>Eukaryota</taxon>
        <taxon>Haptista</taxon>
        <taxon>Haptophyta</taxon>
        <taxon>Prymnesiophyceae</taxon>
        <taxon>Isochrysidales</taxon>
        <taxon>Noelaerhabdaceae</taxon>
        <taxon>Emiliania</taxon>
    </lineage>
</organism>
<keyword evidence="3" id="KW-1185">Reference proteome</keyword>
<proteinExistence type="predicted"/>
<reference evidence="3" key="1">
    <citation type="journal article" date="2013" name="Nature">
        <title>Pan genome of the phytoplankton Emiliania underpins its global distribution.</title>
        <authorList>
            <person name="Read B.A."/>
            <person name="Kegel J."/>
            <person name="Klute M.J."/>
            <person name="Kuo A."/>
            <person name="Lefebvre S.C."/>
            <person name="Maumus F."/>
            <person name="Mayer C."/>
            <person name="Miller J."/>
            <person name="Monier A."/>
            <person name="Salamov A."/>
            <person name="Young J."/>
            <person name="Aguilar M."/>
            <person name="Claverie J.M."/>
            <person name="Frickenhaus S."/>
            <person name="Gonzalez K."/>
            <person name="Herman E.K."/>
            <person name="Lin Y.C."/>
            <person name="Napier J."/>
            <person name="Ogata H."/>
            <person name="Sarno A.F."/>
            <person name="Shmutz J."/>
            <person name="Schroeder D."/>
            <person name="de Vargas C."/>
            <person name="Verret F."/>
            <person name="von Dassow P."/>
            <person name="Valentin K."/>
            <person name="Van de Peer Y."/>
            <person name="Wheeler G."/>
            <person name="Dacks J.B."/>
            <person name="Delwiche C.F."/>
            <person name="Dyhrman S.T."/>
            <person name="Glockner G."/>
            <person name="John U."/>
            <person name="Richards T."/>
            <person name="Worden A.Z."/>
            <person name="Zhang X."/>
            <person name="Grigoriev I.V."/>
            <person name="Allen A.E."/>
            <person name="Bidle K."/>
            <person name="Borodovsky M."/>
            <person name="Bowler C."/>
            <person name="Brownlee C."/>
            <person name="Cock J.M."/>
            <person name="Elias M."/>
            <person name="Gladyshev V.N."/>
            <person name="Groth M."/>
            <person name="Guda C."/>
            <person name="Hadaegh A."/>
            <person name="Iglesias-Rodriguez M.D."/>
            <person name="Jenkins J."/>
            <person name="Jones B.M."/>
            <person name="Lawson T."/>
            <person name="Leese F."/>
            <person name="Lindquist E."/>
            <person name="Lobanov A."/>
            <person name="Lomsadze A."/>
            <person name="Malik S.B."/>
            <person name="Marsh M.E."/>
            <person name="Mackinder L."/>
            <person name="Mock T."/>
            <person name="Mueller-Roeber B."/>
            <person name="Pagarete A."/>
            <person name="Parker M."/>
            <person name="Probert I."/>
            <person name="Quesneville H."/>
            <person name="Raines C."/>
            <person name="Rensing S.A."/>
            <person name="Riano-Pachon D.M."/>
            <person name="Richier S."/>
            <person name="Rokitta S."/>
            <person name="Shiraiwa Y."/>
            <person name="Soanes D.M."/>
            <person name="van der Giezen M."/>
            <person name="Wahlund T.M."/>
            <person name="Williams B."/>
            <person name="Wilson W."/>
            <person name="Wolfe G."/>
            <person name="Wurch L.L."/>
        </authorList>
    </citation>
    <scope>NUCLEOTIDE SEQUENCE</scope>
</reference>
<dbReference type="RefSeq" id="XP_005758116.1">
    <property type="nucleotide sequence ID" value="XM_005758059.1"/>
</dbReference>
<dbReference type="KEGG" id="ehx:EMIHUDRAFT_125279"/>
<evidence type="ECO:0000256" key="1">
    <source>
        <dbReference type="SAM" id="MobiDB-lite"/>
    </source>
</evidence>
<dbReference type="GeneID" id="17251837"/>
<sequence length="231" mass="23629">RCSVVSSTAYWRVATEDPSTELAPYTAERVRAACASPTPPRLLAPLRVFAVERAGRGDAGGYVVRARWGPPAEHAGGEYRAPLQPASAAEEAPAEGSEVSLCTPQPPVLCAGFEGSVLSGVAKGLFEWGAKKEKGNQDEGPGEGGEGGEGKETGGEEKDGAAAGCAEGAPLLTEQDESTKTPGLFLVGPAVRHDGTTATYASSPGRRDATLCLCASSTVSASVVLFEGPRL</sequence>
<feature type="region of interest" description="Disordered" evidence="1">
    <location>
        <begin position="130"/>
        <end position="162"/>
    </location>
</feature>
<name>A0A0D3I352_EMIH1</name>
<dbReference type="InterPro" id="IPR036188">
    <property type="entry name" value="FAD/NAD-bd_sf"/>
</dbReference>
<dbReference type="Proteomes" id="UP000013827">
    <property type="component" value="Unassembled WGS sequence"/>
</dbReference>
<feature type="compositionally biased region" description="Basic and acidic residues" evidence="1">
    <location>
        <begin position="148"/>
        <end position="160"/>
    </location>
</feature>
<protein>
    <submittedName>
        <fullName evidence="2">Uncharacterized protein</fullName>
    </submittedName>
</protein>
<dbReference type="PaxDb" id="2903-EOD05687"/>